<feature type="transmembrane region" description="Helical" evidence="15">
    <location>
        <begin position="393"/>
        <end position="413"/>
    </location>
</feature>
<keyword evidence="10" id="KW-0833">Ubl conjugation pathway</keyword>
<dbReference type="PANTHER" id="PTHR22763:SF162">
    <property type="entry name" value="TRANSMEMBRANE E3 UBIQUITIN-PROTEIN LIGASE 1"/>
    <property type="match status" value="1"/>
</dbReference>
<proteinExistence type="predicted"/>
<protein>
    <recommendedName>
        <fullName evidence="4">RING-type E3 ubiquitin transferase</fullName>
        <ecNumber evidence="4">2.3.2.27</ecNumber>
    </recommendedName>
</protein>
<dbReference type="OrthoDB" id="9984778at2759"/>
<evidence type="ECO:0000259" key="16">
    <source>
        <dbReference type="Pfam" id="PF11145"/>
    </source>
</evidence>
<evidence type="ECO:0000256" key="13">
    <source>
        <dbReference type="ARBA" id="ARBA00023136"/>
    </source>
</evidence>
<feature type="region of interest" description="Disordered" evidence="14">
    <location>
        <begin position="472"/>
        <end position="509"/>
    </location>
</feature>
<evidence type="ECO:0000256" key="1">
    <source>
        <dbReference type="ARBA" id="ARBA00000900"/>
    </source>
</evidence>
<comment type="subcellular location">
    <subcellularLocation>
        <location evidence="2">Endomembrane system</location>
        <topology evidence="2">Multi-pass membrane protein</topology>
    </subcellularLocation>
</comment>
<feature type="region of interest" description="Disordered" evidence="14">
    <location>
        <begin position="1"/>
        <end position="20"/>
    </location>
</feature>
<organism evidence="17 18">
    <name type="scientific">Boletus reticuloceps</name>
    <dbReference type="NCBI Taxonomy" id="495285"/>
    <lineage>
        <taxon>Eukaryota</taxon>
        <taxon>Fungi</taxon>
        <taxon>Dikarya</taxon>
        <taxon>Basidiomycota</taxon>
        <taxon>Agaricomycotina</taxon>
        <taxon>Agaricomycetes</taxon>
        <taxon>Agaricomycetidae</taxon>
        <taxon>Boletales</taxon>
        <taxon>Boletineae</taxon>
        <taxon>Boletaceae</taxon>
        <taxon>Boletoideae</taxon>
        <taxon>Boletus</taxon>
    </lineage>
</organism>
<feature type="compositionally biased region" description="Pro residues" evidence="14">
    <location>
        <begin position="500"/>
        <end position="509"/>
    </location>
</feature>
<evidence type="ECO:0000256" key="3">
    <source>
        <dbReference type="ARBA" id="ARBA00004906"/>
    </source>
</evidence>
<feature type="transmembrane region" description="Helical" evidence="15">
    <location>
        <begin position="578"/>
        <end position="600"/>
    </location>
</feature>
<dbReference type="EMBL" id="JAGFBS010000017">
    <property type="protein sequence ID" value="KAG6374644.1"/>
    <property type="molecule type" value="Genomic_DNA"/>
</dbReference>
<evidence type="ECO:0000256" key="8">
    <source>
        <dbReference type="ARBA" id="ARBA00022729"/>
    </source>
</evidence>
<evidence type="ECO:0000256" key="14">
    <source>
        <dbReference type="SAM" id="MobiDB-lite"/>
    </source>
</evidence>
<evidence type="ECO:0000256" key="9">
    <source>
        <dbReference type="ARBA" id="ARBA00022771"/>
    </source>
</evidence>
<reference evidence="17" key="1">
    <citation type="submission" date="2021-03" db="EMBL/GenBank/DDBJ databases">
        <title>Evolutionary innovations through gain and loss of genes in the ectomycorrhizal Boletales.</title>
        <authorList>
            <person name="Wu G."/>
            <person name="Miyauchi S."/>
            <person name="Morin E."/>
            <person name="Yang Z.-L."/>
            <person name="Xu J."/>
            <person name="Martin F.M."/>
        </authorList>
    </citation>
    <scope>NUCLEOTIDE SEQUENCE</scope>
    <source>
        <strain evidence="17">BR01</strain>
    </source>
</reference>
<dbReference type="GO" id="GO:0012505">
    <property type="term" value="C:endomembrane system"/>
    <property type="evidence" value="ECO:0007669"/>
    <property type="project" value="UniProtKB-SubCell"/>
</dbReference>
<evidence type="ECO:0000313" key="17">
    <source>
        <dbReference type="EMBL" id="KAG6374644.1"/>
    </source>
</evidence>
<evidence type="ECO:0000256" key="10">
    <source>
        <dbReference type="ARBA" id="ARBA00022786"/>
    </source>
</evidence>
<feature type="transmembrane region" description="Helical" evidence="15">
    <location>
        <begin position="633"/>
        <end position="650"/>
    </location>
</feature>
<comment type="caution">
    <text evidence="17">The sequence shown here is derived from an EMBL/GenBank/DDBJ whole genome shotgun (WGS) entry which is preliminary data.</text>
</comment>
<evidence type="ECO:0000256" key="12">
    <source>
        <dbReference type="ARBA" id="ARBA00022989"/>
    </source>
</evidence>
<dbReference type="EC" id="2.3.2.27" evidence="4"/>
<evidence type="ECO:0000256" key="5">
    <source>
        <dbReference type="ARBA" id="ARBA00022679"/>
    </source>
</evidence>
<dbReference type="InterPro" id="IPR021319">
    <property type="entry name" value="DUF2921"/>
</dbReference>
<comment type="catalytic activity">
    <reaction evidence="1">
        <text>S-ubiquitinyl-[E2 ubiquitin-conjugating enzyme]-L-cysteine + [acceptor protein]-L-lysine = [E2 ubiquitin-conjugating enzyme]-L-cysteine + N(6)-ubiquitinyl-[acceptor protein]-L-lysine.</text>
        <dbReference type="EC" id="2.3.2.27"/>
    </reaction>
</comment>
<feature type="compositionally biased region" description="Polar residues" evidence="14">
    <location>
        <begin position="476"/>
        <end position="492"/>
    </location>
</feature>
<accession>A0A8I2YLD5</accession>
<dbReference type="Pfam" id="PF11145">
    <property type="entry name" value="DUF2921"/>
    <property type="match status" value="1"/>
</dbReference>
<evidence type="ECO:0000313" key="18">
    <source>
        <dbReference type="Proteomes" id="UP000683000"/>
    </source>
</evidence>
<feature type="transmembrane region" description="Helical" evidence="15">
    <location>
        <begin position="350"/>
        <end position="373"/>
    </location>
</feature>
<evidence type="ECO:0000256" key="2">
    <source>
        <dbReference type="ARBA" id="ARBA00004127"/>
    </source>
</evidence>
<comment type="pathway">
    <text evidence="3">Protein modification; protein ubiquitination.</text>
</comment>
<dbReference type="GO" id="GO:0008270">
    <property type="term" value="F:zinc ion binding"/>
    <property type="evidence" value="ECO:0007669"/>
    <property type="project" value="UniProtKB-KW"/>
</dbReference>
<dbReference type="GO" id="GO:0043161">
    <property type="term" value="P:proteasome-mediated ubiquitin-dependent protein catabolic process"/>
    <property type="evidence" value="ECO:0007669"/>
    <property type="project" value="TreeGrafter"/>
</dbReference>
<gene>
    <name evidence="17" type="ORF">JVT61DRAFT_4009</name>
</gene>
<sequence length="755" mass="83492">MQRDDENAITPNDVRVQQPPQRSSIPSFLFIIFMLFMLTNHSGDEYLARSQYQDQLQVMNDQLSNYTAWLNGESSNFTMPESRPALPLLAQSFVPYGPRIGPLRGTYYMNTTGFIRGSLDFYNITPSGLESSDVPWKSHAQSLMSDVNMTELNDRLGSWNWSGATNLSWSVVDHAPITVEGVSERIAMIRGKFDFTGPAHAEEMRLEFDGVHFLSNGSVYGFAGPNGHTIDVRYLPVIVPESVRNDTARVIKPELLSRINKVKELIDAGVIDQDSSQGGNPDTGCGFLVHAQIEPSSIPAHLMQDIEDELQKPTGKWTAKRPPLRLNGMLVSRECGLLYHLHDADGLSIYLLYFTPDASVSAIVYLVLLVLLTRQMDRAHSPAALTRLSVWTFLTQAIVDAVAFAGHITFAILANGRPSMSLVAPAFLACLLFALEAVSDASEVENLWLTLALLRGIQQHAILINQVQAPEDATPQPASRTPSPVQNATAPTTDAAEPQLPLPATAPPRPTGPSFYQLVIRHLRSDPQARIWLGMFLFLTFVIRVIVTPSLALFFVATMYSMYWLPQVIRSAKRGRSTALSAEYLIGTSICRLYFALYFLTCPRNVLDVGPRSALPSISLFFRVGDRSVMTGWAYYLCAFVLFQVGVVLLQQRLGPTFFLPKRFATTETYNYHPPLPLSVSDTEAPDHSLGDCSICMEAIHAEDPLAVGLLQKVGGRKNYSLAPCQHLFVRDLSARLPGGYFGTHSSLFPAYGLS</sequence>
<dbReference type="Proteomes" id="UP000683000">
    <property type="component" value="Unassembled WGS sequence"/>
</dbReference>
<dbReference type="AlphaFoldDB" id="A0A8I2YLD5"/>
<keyword evidence="8" id="KW-0732">Signal</keyword>
<dbReference type="InterPro" id="IPR050731">
    <property type="entry name" value="HRD1_E3_ubiq-ligases"/>
</dbReference>
<name>A0A8I2YLD5_9AGAM</name>
<evidence type="ECO:0000256" key="11">
    <source>
        <dbReference type="ARBA" id="ARBA00022833"/>
    </source>
</evidence>
<keyword evidence="7" id="KW-0479">Metal-binding</keyword>
<keyword evidence="18" id="KW-1185">Reference proteome</keyword>
<dbReference type="GO" id="GO:0061630">
    <property type="term" value="F:ubiquitin protein ligase activity"/>
    <property type="evidence" value="ECO:0007669"/>
    <property type="project" value="UniProtKB-EC"/>
</dbReference>
<evidence type="ECO:0000256" key="6">
    <source>
        <dbReference type="ARBA" id="ARBA00022692"/>
    </source>
</evidence>
<keyword evidence="11" id="KW-0862">Zinc</keyword>
<keyword evidence="12 15" id="KW-1133">Transmembrane helix</keyword>
<keyword evidence="13 15" id="KW-0472">Membrane</keyword>
<keyword evidence="9" id="KW-0863">Zinc-finger</keyword>
<keyword evidence="5" id="KW-0808">Transferase</keyword>
<feature type="domain" description="SWEET-like" evidence="16">
    <location>
        <begin position="535"/>
        <end position="664"/>
    </location>
</feature>
<evidence type="ECO:0000256" key="15">
    <source>
        <dbReference type="SAM" id="Phobius"/>
    </source>
</evidence>
<feature type="transmembrane region" description="Helical" evidence="15">
    <location>
        <begin position="531"/>
        <end position="557"/>
    </location>
</feature>
<keyword evidence="6 15" id="KW-0812">Transmembrane</keyword>
<dbReference type="PANTHER" id="PTHR22763">
    <property type="entry name" value="RING ZINC FINGER PROTEIN"/>
    <property type="match status" value="1"/>
</dbReference>
<evidence type="ECO:0000256" key="4">
    <source>
        <dbReference type="ARBA" id="ARBA00012483"/>
    </source>
</evidence>
<evidence type="ECO:0000256" key="7">
    <source>
        <dbReference type="ARBA" id="ARBA00022723"/>
    </source>
</evidence>